<keyword evidence="2 3" id="KW-0802">TPR repeat</keyword>
<dbReference type="SMART" id="SM00028">
    <property type="entry name" value="TPR"/>
    <property type="match status" value="3"/>
</dbReference>
<dbReference type="Pfam" id="PF14559">
    <property type="entry name" value="TPR_19"/>
    <property type="match status" value="1"/>
</dbReference>
<sequence length="268" mass="29628">MLTQKRISPPLPQPSDTVTAKQDVSATAKASQPADTSSKQELKQNEAKNNLTEQQASLISAKTNNTIAEEKPHGNKPDSASKPELLSKPALKKTSSAALSSPGAFPHQATAKPSELIKPFYEKAVRYHRQNRLKEAIMMYRQVLNKDPQNKDTQFNLACAYIENREFAAALPILYDLHEKDPNNPLVMINLAIAGIETGEPAMAITLLDAAQKITGVSLFDIYFHKAAALSHLGKLDEAKQFYEMAEKKDPGNIRLIFNMAVLYDKIK</sequence>
<organism evidence="5">
    <name type="scientific">uncultured Desulfobacterium sp</name>
    <dbReference type="NCBI Taxonomy" id="201089"/>
    <lineage>
        <taxon>Bacteria</taxon>
        <taxon>Pseudomonadati</taxon>
        <taxon>Thermodesulfobacteriota</taxon>
        <taxon>Desulfobacteria</taxon>
        <taxon>Desulfobacterales</taxon>
        <taxon>Desulfobacteriaceae</taxon>
        <taxon>Desulfobacterium</taxon>
        <taxon>environmental samples</taxon>
    </lineage>
</organism>
<dbReference type="InterPro" id="IPR019734">
    <property type="entry name" value="TPR_rpt"/>
</dbReference>
<feature type="compositionally biased region" description="Polar residues" evidence="4">
    <location>
        <begin position="47"/>
        <end position="67"/>
    </location>
</feature>
<dbReference type="PANTHER" id="PTHR44943">
    <property type="entry name" value="CELLULOSE SYNTHASE OPERON PROTEIN C"/>
    <property type="match status" value="1"/>
</dbReference>
<feature type="repeat" description="TPR" evidence="3">
    <location>
        <begin position="220"/>
        <end position="253"/>
    </location>
</feature>
<dbReference type="InterPro" id="IPR051685">
    <property type="entry name" value="Ycf3/AcsC/BcsC/TPR_MFPF"/>
</dbReference>
<feature type="compositionally biased region" description="Basic and acidic residues" evidence="4">
    <location>
        <begin position="68"/>
        <end position="81"/>
    </location>
</feature>
<dbReference type="AlphaFoldDB" id="E1YL16"/>
<keyword evidence="1" id="KW-0677">Repeat</keyword>
<dbReference type="EMBL" id="FR695877">
    <property type="protein sequence ID" value="CBX30799.1"/>
    <property type="molecule type" value="Genomic_DNA"/>
</dbReference>
<protein>
    <submittedName>
        <fullName evidence="5">Uncharacterized protein</fullName>
    </submittedName>
</protein>
<proteinExistence type="predicted"/>
<name>E1YL16_9BACT</name>
<dbReference type="InterPro" id="IPR011990">
    <property type="entry name" value="TPR-like_helical_dom_sf"/>
</dbReference>
<evidence type="ECO:0000256" key="3">
    <source>
        <dbReference type="PROSITE-ProRule" id="PRU00339"/>
    </source>
</evidence>
<feature type="repeat" description="TPR" evidence="3">
    <location>
        <begin position="117"/>
        <end position="150"/>
    </location>
</feature>
<evidence type="ECO:0000256" key="4">
    <source>
        <dbReference type="SAM" id="MobiDB-lite"/>
    </source>
</evidence>
<gene>
    <name evidence="5" type="ORF">N47_E43110</name>
</gene>
<evidence type="ECO:0000256" key="1">
    <source>
        <dbReference type="ARBA" id="ARBA00022737"/>
    </source>
</evidence>
<evidence type="ECO:0000256" key="2">
    <source>
        <dbReference type="ARBA" id="ARBA00022803"/>
    </source>
</evidence>
<dbReference type="PANTHER" id="PTHR44943:SF8">
    <property type="entry name" value="TPR REPEAT-CONTAINING PROTEIN MJ0263"/>
    <property type="match status" value="1"/>
</dbReference>
<feature type="compositionally biased region" description="Polar residues" evidence="4">
    <location>
        <begin position="14"/>
        <end position="37"/>
    </location>
</feature>
<reference evidence="5" key="1">
    <citation type="journal article" date="2011" name="Environ. Microbiol.">
        <title>Genomic insights into the metabolic potential of the polycyclic aromatic hydrocarbon degrading sulfate-reducing Deltaproteobacterium N47.</title>
        <authorList>
            <person name="Bergmann F."/>
            <person name="Selesi D."/>
            <person name="Weinmaier T."/>
            <person name="Tischler P."/>
            <person name="Rattei T."/>
            <person name="Meckenstock R.U."/>
        </authorList>
    </citation>
    <scope>NUCLEOTIDE SEQUENCE</scope>
</reference>
<feature type="region of interest" description="Disordered" evidence="4">
    <location>
        <begin position="1"/>
        <end position="84"/>
    </location>
</feature>
<accession>E1YL16</accession>
<dbReference type="SUPFAM" id="SSF48452">
    <property type="entry name" value="TPR-like"/>
    <property type="match status" value="1"/>
</dbReference>
<dbReference type="PROSITE" id="PS50005">
    <property type="entry name" value="TPR"/>
    <property type="match status" value="2"/>
</dbReference>
<dbReference type="Gene3D" id="1.25.40.10">
    <property type="entry name" value="Tetratricopeptide repeat domain"/>
    <property type="match status" value="1"/>
</dbReference>
<evidence type="ECO:0000313" key="5">
    <source>
        <dbReference type="EMBL" id="CBX30799.1"/>
    </source>
</evidence>
<dbReference type="Pfam" id="PF13181">
    <property type="entry name" value="TPR_8"/>
    <property type="match status" value="1"/>
</dbReference>